<dbReference type="GO" id="GO:0005524">
    <property type="term" value="F:ATP binding"/>
    <property type="evidence" value="ECO:0007669"/>
    <property type="project" value="UniProtKB-UniRule"/>
</dbReference>
<dbReference type="InterPro" id="IPR027417">
    <property type="entry name" value="P-loop_NTPase"/>
</dbReference>
<gene>
    <name evidence="7" type="ORF">EJ995_11610</name>
</gene>
<keyword evidence="8" id="KW-1185">Reference proteome</keyword>
<dbReference type="InterPro" id="IPR013986">
    <property type="entry name" value="DExx_box_DNA_helicase_dom_sf"/>
</dbReference>
<dbReference type="PANTHER" id="PTHR11070">
    <property type="entry name" value="UVRD / RECB / PCRA DNA HELICASE FAMILY MEMBER"/>
    <property type="match status" value="1"/>
</dbReference>
<evidence type="ECO:0000256" key="5">
    <source>
        <dbReference type="PROSITE-ProRule" id="PRU00560"/>
    </source>
</evidence>
<dbReference type="GO" id="GO:0043138">
    <property type="term" value="F:3'-5' DNA helicase activity"/>
    <property type="evidence" value="ECO:0007669"/>
    <property type="project" value="TreeGrafter"/>
</dbReference>
<dbReference type="EMBL" id="CP034549">
    <property type="protein sequence ID" value="AZQ44842.1"/>
    <property type="molecule type" value="Genomic_DNA"/>
</dbReference>
<evidence type="ECO:0000259" key="6">
    <source>
        <dbReference type="PROSITE" id="PS51198"/>
    </source>
</evidence>
<dbReference type="PROSITE" id="PS51198">
    <property type="entry name" value="UVRD_HELICASE_ATP_BIND"/>
    <property type="match status" value="1"/>
</dbReference>
<evidence type="ECO:0000256" key="1">
    <source>
        <dbReference type="ARBA" id="ARBA00022741"/>
    </source>
</evidence>
<feature type="binding site" evidence="5">
    <location>
        <begin position="41"/>
        <end position="48"/>
    </location>
    <ligand>
        <name>ATP</name>
        <dbReference type="ChEBI" id="CHEBI:30616"/>
    </ligand>
</feature>
<protein>
    <submittedName>
        <fullName evidence="7">ATP-dependent helicase</fullName>
    </submittedName>
</protein>
<dbReference type="GO" id="GO:0000725">
    <property type="term" value="P:recombinational repair"/>
    <property type="evidence" value="ECO:0007669"/>
    <property type="project" value="TreeGrafter"/>
</dbReference>
<dbReference type="InterPro" id="IPR000212">
    <property type="entry name" value="DNA_helicase_UvrD/REP"/>
</dbReference>
<proteinExistence type="predicted"/>
<dbReference type="AlphaFoldDB" id="A0A3S9N0J4"/>
<name>A0A3S9N0J4_9FLAO</name>
<dbReference type="Proteomes" id="UP000279600">
    <property type="component" value="Chromosome"/>
</dbReference>
<sequence length="672" mass="78231">MINIREEDINYAEEILLKNGRSFDEERTDFIKNLTTIDLQAVPGSGKTTALLAKLLILEKKLPLFDNKGILVISHTNAAVDEIKDRIGHLCPKLFSHPNFVGTIQSFVDTFLAIPAYLLKYKQKPARIDNDIYNETILKFFNYGKEGFSRQEKNNAIYYNNVFNVLYNYRFQKSKSGYVMVHKMNGKLLEVKTPNPRRVKFTPFEIERITEWLKITKEKTLETGMLCYDDAYFLADVLLDEIKDYDRLIQQRFQYVFVDEMQDMELHQISLIEKLFTGHSCTSKLQRLGDLNQCIFSGDISTEKIWNQRLDKLFFKGSHRLSPRVASIVQNLSSTPTEVEGRGNNDDDSVIDIKPIMYVFEVTEAHQVIPRFSKTISEYQEKGYLPISTQNYHAFGWRKETDKDHKLCLNTYLPSLKSNTSKSKLEFETLEDYLLYLPKHNGSLKTGRSAILSCLTKVFRLENLKDEHNRYMTPYRLIHTIKKMHLNEYDGFKNKIYNWSIYLAESNINDTLAEIRDFIPNLLSWFGSEINNSNTFITTPSVHKDEEELNEFKNYYDHDGFQIKVGTVHNIKGQTHTASLYLETFWNGKYESERVKDQFFGVPIDVSSKGLTVAATAKLNQTLKMMYVGFSRPTHLLAFAVEKSRFDKNLKEIDRNIWDVIEIKKNDKAEDS</sequence>
<evidence type="ECO:0000256" key="3">
    <source>
        <dbReference type="ARBA" id="ARBA00022806"/>
    </source>
</evidence>
<evidence type="ECO:0000313" key="8">
    <source>
        <dbReference type="Proteomes" id="UP000279600"/>
    </source>
</evidence>
<keyword evidence="1 5" id="KW-0547">Nucleotide-binding</keyword>
<reference evidence="7 8" key="1">
    <citation type="submission" date="2018-12" db="EMBL/GenBank/DDBJ databases">
        <title>Complete genome of Nonlabens sp. MJ115.</title>
        <authorList>
            <person name="Choi H.S."/>
            <person name="Jung J."/>
        </authorList>
    </citation>
    <scope>NUCLEOTIDE SEQUENCE [LARGE SCALE GENOMIC DNA]</scope>
    <source>
        <strain evidence="7 8">MJ115</strain>
    </source>
</reference>
<keyword evidence="2 5" id="KW-0378">Hydrolase</keyword>
<dbReference type="OrthoDB" id="1100019at2"/>
<keyword evidence="4 5" id="KW-0067">ATP-binding</keyword>
<evidence type="ECO:0000256" key="4">
    <source>
        <dbReference type="ARBA" id="ARBA00022840"/>
    </source>
</evidence>
<dbReference type="InterPro" id="IPR014016">
    <property type="entry name" value="UvrD-like_ATP-bd"/>
</dbReference>
<dbReference type="PANTHER" id="PTHR11070:SF3">
    <property type="entry name" value="DNA 3'-5' HELICASE"/>
    <property type="match status" value="1"/>
</dbReference>
<dbReference type="Pfam" id="PF00580">
    <property type="entry name" value="UvrD-helicase"/>
    <property type="match status" value="1"/>
</dbReference>
<dbReference type="GO" id="GO:0016787">
    <property type="term" value="F:hydrolase activity"/>
    <property type="evidence" value="ECO:0007669"/>
    <property type="project" value="UniProtKB-UniRule"/>
</dbReference>
<dbReference type="RefSeq" id="WP_126448557.1">
    <property type="nucleotide sequence ID" value="NZ_CP034549.1"/>
</dbReference>
<evidence type="ECO:0000313" key="7">
    <source>
        <dbReference type="EMBL" id="AZQ44842.1"/>
    </source>
</evidence>
<dbReference type="Gene3D" id="3.40.50.300">
    <property type="entry name" value="P-loop containing nucleotide triphosphate hydrolases"/>
    <property type="match status" value="1"/>
</dbReference>
<dbReference type="GO" id="GO:0003677">
    <property type="term" value="F:DNA binding"/>
    <property type="evidence" value="ECO:0007669"/>
    <property type="project" value="InterPro"/>
</dbReference>
<dbReference type="KEGG" id="noj:EJ995_11610"/>
<evidence type="ECO:0000256" key="2">
    <source>
        <dbReference type="ARBA" id="ARBA00022801"/>
    </source>
</evidence>
<dbReference type="Gene3D" id="1.10.10.160">
    <property type="match status" value="1"/>
</dbReference>
<organism evidence="7 8">
    <name type="scientific">Nonlabens ponticola</name>
    <dbReference type="NCBI Taxonomy" id="2496866"/>
    <lineage>
        <taxon>Bacteria</taxon>
        <taxon>Pseudomonadati</taxon>
        <taxon>Bacteroidota</taxon>
        <taxon>Flavobacteriia</taxon>
        <taxon>Flavobacteriales</taxon>
        <taxon>Flavobacteriaceae</taxon>
        <taxon>Nonlabens</taxon>
    </lineage>
</organism>
<dbReference type="GO" id="GO:0005829">
    <property type="term" value="C:cytosol"/>
    <property type="evidence" value="ECO:0007669"/>
    <property type="project" value="TreeGrafter"/>
</dbReference>
<feature type="domain" description="UvrD-like helicase ATP-binding" evidence="6">
    <location>
        <begin position="20"/>
        <end position="335"/>
    </location>
</feature>
<accession>A0A3S9N0J4</accession>
<keyword evidence="3 5" id="KW-0347">Helicase</keyword>
<dbReference type="SUPFAM" id="SSF52540">
    <property type="entry name" value="P-loop containing nucleoside triphosphate hydrolases"/>
    <property type="match status" value="1"/>
</dbReference>